<dbReference type="InterPro" id="IPR029033">
    <property type="entry name" value="His_PPase_superfam"/>
</dbReference>
<reference evidence="1 2" key="1">
    <citation type="submission" date="2019-04" db="EMBL/GenBank/DDBJ databases">
        <title>Azoarcus rhizosphaerae sp. nov. isolated from rhizosphere of Ficus religiosa.</title>
        <authorList>
            <person name="Lin S.-Y."/>
            <person name="Hameed A."/>
            <person name="Hsu Y.-H."/>
            <person name="Young C.-C."/>
        </authorList>
    </citation>
    <scope>NUCLEOTIDE SEQUENCE [LARGE SCALE GENOMIC DNA]</scope>
    <source>
        <strain evidence="1 2">CC-YHH848</strain>
    </source>
</reference>
<dbReference type="SMART" id="SM00855">
    <property type="entry name" value="PGAM"/>
    <property type="match status" value="1"/>
</dbReference>
<dbReference type="EMBL" id="SSOD01000017">
    <property type="protein sequence ID" value="THF57671.1"/>
    <property type="molecule type" value="Genomic_DNA"/>
</dbReference>
<gene>
    <name evidence="1" type="ORF">E6O51_17740</name>
</gene>
<evidence type="ECO:0000313" key="2">
    <source>
        <dbReference type="Proteomes" id="UP000307956"/>
    </source>
</evidence>
<dbReference type="Pfam" id="PF00300">
    <property type="entry name" value="His_Phos_1"/>
    <property type="match status" value="1"/>
</dbReference>
<accession>A0A4S4AEV5</accession>
<dbReference type="RefSeq" id="WP_136386349.1">
    <property type="nucleotide sequence ID" value="NZ_SSOD01000017.1"/>
</dbReference>
<keyword evidence="2" id="KW-1185">Reference proteome</keyword>
<dbReference type="OrthoDB" id="5296884at2"/>
<organism evidence="1 2">
    <name type="scientific">Pseudothauera rhizosphaerae</name>
    <dbReference type="NCBI Taxonomy" id="2565932"/>
    <lineage>
        <taxon>Bacteria</taxon>
        <taxon>Pseudomonadati</taxon>
        <taxon>Pseudomonadota</taxon>
        <taxon>Betaproteobacteria</taxon>
        <taxon>Rhodocyclales</taxon>
        <taxon>Zoogloeaceae</taxon>
        <taxon>Pseudothauera</taxon>
    </lineage>
</organism>
<protein>
    <submittedName>
        <fullName evidence="1">Phosphoglycerate mutase</fullName>
    </submittedName>
</protein>
<dbReference type="AlphaFoldDB" id="A0A4S4AEV5"/>
<name>A0A4S4AEV5_9RHOO</name>
<proteinExistence type="predicted"/>
<dbReference type="Gene3D" id="3.40.50.1240">
    <property type="entry name" value="Phosphoglycerate mutase-like"/>
    <property type="match status" value="1"/>
</dbReference>
<dbReference type="Proteomes" id="UP000307956">
    <property type="component" value="Unassembled WGS sequence"/>
</dbReference>
<dbReference type="InterPro" id="IPR013078">
    <property type="entry name" value="His_Pase_superF_clade-1"/>
</dbReference>
<evidence type="ECO:0000313" key="1">
    <source>
        <dbReference type="EMBL" id="THF57671.1"/>
    </source>
</evidence>
<comment type="caution">
    <text evidence="1">The sequence shown here is derived from an EMBL/GenBank/DDBJ whole genome shotgun (WGS) entry which is preliminary data.</text>
</comment>
<sequence length="183" mass="20094">MELHLIRHPRPDVPPGTCYGQRDVGLAEPPAETAARLRPLLPAAYELHASPLARARLLAEELGRPQLDGRLKEIHFGDWEGRLFSTLGAALDEWAHDPLGFRAPGGESAREMSTRVLHWLDGLLASAPQRPVVVVAHGGPLRAIAGHLLGLPAERWLGLDFACGHATRLDVESWGVVLKWFNR</sequence>
<dbReference type="SUPFAM" id="SSF53254">
    <property type="entry name" value="Phosphoglycerate mutase-like"/>
    <property type="match status" value="1"/>
</dbReference>
<dbReference type="CDD" id="cd07067">
    <property type="entry name" value="HP_PGM_like"/>
    <property type="match status" value="1"/>
</dbReference>